<dbReference type="GO" id="GO:0016020">
    <property type="term" value="C:membrane"/>
    <property type="evidence" value="ECO:0007669"/>
    <property type="project" value="TreeGrafter"/>
</dbReference>
<dbReference type="EMBL" id="AMGY01000003">
    <property type="protein sequence ID" value="EXJ86497.1"/>
    <property type="molecule type" value="Genomic_DNA"/>
</dbReference>
<keyword evidence="10" id="KW-1185">Reference proteome</keyword>
<feature type="domain" description="Exocyst complex component EXOC6/Sec15 N-terminal" evidence="8">
    <location>
        <begin position="50"/>
        <end position="219"/>
    </location>
</feature>
<dbReference type="GO" id="GO:0006886">
    <property type="term" value="P:intracellular protein transport"/>
    <property type="evidence" value="ECO:0007669"/>
    <property type="project" value="InterPro"/>
</dbReference>
<dbReference type="Pfam" id="PF04091">
    <property type="entry name" value="Sec15_C"/>
    <property type="match status" value="1"/>
</dbReference>
<proteinExistence type="inferred from homology"/>
<dbReference type="PANTHER" id="PTHR12702:SF0">
    <property type="entry name" value="EXOCYST COMPLEX COMPONENT 6"/>
    <property type="match status" value="1"/>
</dbReference>
<dbReference type="Pfam" id="PF20651">
    <property type="entry name" value="EXOC6_Sec15_N"/>
    <property type="match status" value="1"/>
</dbReference>
<dbReference type="PANTHER" id="PTHR12702">
    <property type="entry name" value="SEC15"/>
    <property type="match status" value="1"/>
</dbReference>
<evidence type="ECO:0000256" key="5">
    <source>
        <dbReference type="PIRNR" id="PIRNR025007"/>
    </source>
</evidence>
<comment type="function">
    <text evidence="5">Component of the exocyst complex involved in the docking of exocytic vesicles with fusion sites on the plasma membrane.</text>
</comment>
<dbReference type="HOGENOM" id="CLU_009437_2_0_1"/>
<dbReference type="PIRSF" id="PIRSF025007">
    <property type="entry name" value="Sec15"/>
    <property type="match status" value="1"/>
</dbReference>
<dbReference type="GeneID" id="19167576"/>
<evidence type="ECO:0000259" key="7">
    <source>
        <dbReference type="Pfam" id="PF04091"/>
    </source>
</evidence>
<feature type="domain" description="Exocyst complex subunit EXOC6/Sec15 C-terminal" evidence="7">
    <location>
        <begin position="402"/>
        <end position="748"/>
    </location>
</feature>
<dbReference type="RefSeq" id="XP_007731776.1">
    <property type="nucleotide sequence ID" value="XM_007733586.1"/>
</dbReference>
<dbReference type="InterPro" id="IPR042045">
    <property type="entry name" value="EXOC6/Sec15_C_dom1"/>
</dbReference>
<evidence type="ECO:0000256" key="6">
    <source>
        <dbReference type="SAM" id="MobiDB-lite"/>
    </source>
</evidence>
<evidence type="ECO:0000256" key="2">
    <source>
        <dbReference type="ARBA" id="ARBA00022448"/>
    </source>
</evidence>
<dbReference type="GO" id="GO:0006893">
    <property type="term" value="P:Golgi to plasma membrane transport"/>
    <property type="evidence" value="ECO:0007669"/>
    <property type="project" value="TreeGrafter"/>
</dbReference>
<dbReference type="InterPro" id="IPR046361">
    <property type="entry name" value="EXOC6/Sec15_C"/>
</dbReference>
<keyword evidence="2 5" id="KW-0813">Transport</keyword>
<keyword evidence="4" id="KW-0175">Coiled coil</keyword>
<dbReference type="eggNOG" id="KOG2176">
    <property type="taxonomic scope" value="Eukaryota"/>
</dbReference>
<organism evidence="9 10">
    <name type="scientific">Capronia epimyces CBS 606.96</name>
    <dbReference type="NCBI Taxonomy" id="1182542"/>
    <lineage>
        <taxon>Eukaryota</taxon>
        <taxon>Fungi</taxon>
        <taxon>Dikarya</taxon>
        <taxon>Ascomycota</taxon>
        <taxon>Pezizomycotina</taxon>
        <taxon>Eurotiomycetes</taxon>
        <taxon>Chaetothyriomycetidae</taxon>
        <taxon>Chaetothyriales</taxon>
        <taxon>Herpotrichiellaceae</taxon>
        <taxon>Capronia</taxon>
    </lineage>
</organism>
<name>W9Y119_9EURO</name>
<evidence type="ECO:0000256" key="4">
    <source>
        <dbReference type="ARBA" id="ARBA00023054"/>
    </source>
</evidence>
<dbReference type="InterPro" id="IPR048359">
    <property type="entry name" value="EXOC6_Sec15_N"/>
</dbReference>
<dbReference type="InterPro" id="IPR042044">
    <property type="entry name" value="EXOC6PINT-1/Sec15/Tip20_C_dom2"/>
</dbReference>
<dbReference type="GO" id="GO:0000145">
    <property type="term" value="C:exocyst"/>
    <property type="evidence" value="ECO:0007669"/>
    <property type="project" value="UniProtKB-UniRule"/>
</dbReference>
<dbReference type="InterPro" id="IPR007225">
    <property type="entry name" value="EXOC6/Sec15"/>
</dbReference>
<feature type="region of interest" description="Disordered" evidence="6">
    <location>
        <begin position="756"/>
        <end position="791"/>
    </location>
</feature>
<dbReference type="AlphaFoldDB" id="W9Y119"/>
<comment type="caution">
    <text evidence="9">The sequence shown here is derived from an EMBL/GenBank/DDBJ whole genome shotgun (WGS) entry which is preliminary data.</text>
</comment>
<evidence type="ECO:0000313" key="10">
    <source>
        <dbReference type="Proteomes" id="UP000019478"/>
    </source>
</evidence>
<feature type="compositionally biased region" description="Polar residues" evidence="6">
    <location>
        <begin position="769"/>
        <end position="779"/>
    </location>
</feature>
<dbReference type="STRING" id="1182542.W9Y119"/>
<dbReference type="Gene3D" id="1.10.357.30">
    <property type="entry name" value="Exocyst complex subunit Sec15 C-terminal domain, N-terminal subdomain"/>
    <property type="match status" value="1"/>
</dbReference>
<sequence length="808" mass="90839">MPSIARYRNDTSSVLQQIVTSSSEADTLDQLIPYIKDYSYGNKTSHLLGQLADLAAEREAEIERQCNSNHQEFVKSVNQLLRIREGTVTLTNEILELNQSIQASTENLVAQKKALVESRGVRQNIDDASHALQDCLEVLRLANQVQELRDQKKHYAALRALDELQTVHLQSVTQYKLSELIQKSVPATQKAIAEAVMADLNTWLFRVREMSQYLGELSFYHTELRKQRLKERAEKDAYLANFKLNSAIELVGDEHEEFDLLKSEDLEVDFSPLFEALHIHRSLGQMDKFKADYASSRRAQRDLLLQNSISLVDDELGDLHTLLEDIAGFTIMERATMKKIPDLRSTIDVEELWDSLCQTAISLMSKALSAVDNAEHLLKIKNLISVFIQTMNGFNFSTAAVQNFVLVLFDKYAELLKQRFSEDFIEIVGTDDYMPMPIQNAEEFEKVVNVSWYTPDRPVHEMAFPTVFPFSQMYPLCCIDIRNFVNQFYFFAAQDDNTISPLAGKIDAELLTSLDDLLSSKVCASLVSKLSSQYLGQIVQILINLSHFTAACHELEKLLATARSSTTDPGPPISLRATAQFFLHQKTAENRIFELVNSKVSDLIETAEYDWLSRELPVEPSNYILTVTRYLSNIINSVLLSLPSSLKDLMLFNAVSHTASSILALPLSPSVERITTTTIAQLSMDIDHFRSYVETLPNNSILLESLDELIQTVALMATDQPDEFYDISLRNKKYRNVDPLKGPQLLEKVVHVNVQSPTAGTGSGHDRGASTNSSGSMQSPGLLHHGSAAGRTPNTFAALQNRFMHGGR</sequence>
<evidence type="ECO:0000256" key="1">
    <source>
        <dbReference type="ARBA" id="ARBA00007944"/>
    </source>
</evidence>
<gene>
    <name evidence="9" type="ORF">A1O3_03448</name>
</gene>
<evidence type="ECO:0000259" key="8">
    <source>
        <dbReference type="Pfam" id="PF20651"/>
    </source>
</evidence>
<dbReference type="Proteomes" id="UP000019478">
    <property type="component" value="Unassembled WGS sequence"/>
</dbReference>
<evidence type="ECO:0000313" key="9">
    <source>
        <dbReference type="EMBL" id="EXJ86497.1"/>
    </source>
</evidence>
<evidence type="ECO:0000256" key="3">
    <source>
        <dbReference type="ARBA" id="ARBA00022483"/>
    </source>
</evidence>
<protein>
    <recommendedName>
        <fullName evidence="5">Exocyst complex component SEC15</fullName>
    </recommendedName>
</protein>
<dbReference type="OrthoDB" id="10267033at2759"/>
<dbReference type="GO" id="GO:0090522">
    <property type="term" value="P:vesicle tethering involved in exocytosis"/>
    <property type="evidence" value="ECO:0007669"/>
    <property type="project" value="UniProtKB-UniRule"/>
</dbReference>
<reference evidence="9 10" key="1">
    <citation type="submission" date="2013-03" db="EMBL/GenBank/DDBJ databases">
        <title>The Genome Sequence of Capronia epimyces CBS 606.96.</title>
        <authorList>
            <consortium name="The Broad Institute Genomics Platform"/>
            <person name="Cuomo C."/>
            <person name="de Hoog S."/>
            <person name="Gorbushina A."/>
            <person name="Walker B."/>
            <person name="Young S.K."/>
            <person name="Zeng Q."/>
            <person name="Gargeya S."/>
            <person name="Fitzgerald M."/>
            <person name="Haas B."/>
            <person name="Abouelleil A."/>
            <person name="Allen A.W."/>
            <person name="Alvarado L."/>
            <person name="Arachchi H.M."/>
            <person name="Berlin A.M."/>
            <person name="Chapman S.B."/>
            <person name="Gainer-Dewar J."/>
            <person name="Goldberg J."/>
            <person name="Griggs A."/>
            <person name="Gujja S."/>
            <person name="Hansen M."/>
            <person name="Howarth C."/>
            <person name="Imamovic A."/>
            <person name="Ireland A."/>
            <person name="Larimer J."/>
            <person name="McCowan C."/>
            <person name="Murphy C."/>
            <person name="Pearson M."/>
            <person name="Poon T.W."/>
            <person name="Priest M."/>
            <person name="Roberts A."/>
            <person name="Saif S."/>
            <person name="Shea T."/>
            <person name="Sisk P."/>
            <person name="Sykes S."/>
            <person name="Wortman J."/>
            <person name="Nusbaum C."/>
            <person name="Birren B."/>
        </authorList>
    </citation>
    <scope>NUCLEOTIDE SEQUENCE [LARGE SCALE GENOMIC DNA]</scope>
    <source>
        <strain evidence="9 10">CBS 606.96</strain>
    </source>
</reference>
<keyword evidence="3 5" id="KW-0268">Exocytosis</keyword>
<dbReference type="Gene3D" id="1.20.58.670">
    <property type="entry name" value="Dsl1p vesicle tethering complex, Tip20p subunit, domain D"/>
    <property type="match status" value="1"/>
</dbReference>
<comment type="similarity">
    <text evidence="1 5">Belongs to the SEC15 family.</text>
</comment>
<accession>W9Y119</accession>